<dbReference type="EMBL" id="QGDO01000001">
    <property type="protein sequence ID" value="PWJ43921.1"/>
    <property type="molecule type" value="Genomic_DNA"/>
</dbReference>
<dbReference type="OrthoDB" id="982713at2"/>
<accession>A0A315ZEG4</accession>
<organism evidence="1 2">
    <name type="scientific">Sediminitomix flava</name>
    <dbReference type="NCBI Taxonomy" id="379075"/>
    <lineage>
        <taxon>Bacteria</taxon>
        <taxon>Pseudomonadati</taxon>
        <taxon>Bacteroidota</taxon>
        <taxon>Cytophagia</taxon>
        <taxon>Cytophagales</taxon>
        <taxon>Flammeovirgaceae</taxon>
        <taxon>Sediminitomix</taxon>
    </lineage>
</organism>
<protein>
    <submittedName>
        <fullName evidence="1">Uncharacterized protein</fullName>
    </submittedName>
</protein>
<dbReference type="RefSeq" id="WP_109615447.1">
    <property type="nucleotide sequence ID" value="NZ_QGDO01000001.1"/>
</dbReference>
<comment type="caution">
    <text evidence="1">The sequence shown here is derived from an EMBL/GenBank/DDBJ whole genome shotgun (WGS) entry which is preliminary data.</text>
</comment>
<dbReference type="Proteomes" id="UP000245535">
    <property type="component" value="Unassembled WGS sequence"/>
</dbReference>
<evidence type="ECO:0000313" key="2">
    <source>
        <dbReference type="Proteomes" id="UP000245535"/>
    </source>
</evidence>
<reference evidence="1 2" key="1">
    <citation type="submission" date="2018-03" db="EMBL/GenBank/DDBJ databases">
        <title>Genomic Encyclopedia of Archaeal and Bacterial Type Strains, Phase II (KMG-II): from individual species to whole genera.</title>
        <authorList>
            <person name="Goeker M."/>
        </authorList>
    </citation>
    <scope>NUCLEOTIDE SEQUENCE [LARGE SCALE GENOMIC DNA]</scope>
    <source>
        <strain evidence="1 2">DSM 28229</strain>
    </source>
</reference>
<sequence length="69" mass="8121">MSVFSQSDLLILYLFKEMDTNEEDQFMDELHLNRETLEALRSYEKTLHQLDELNLSPSKDCIDAILKKA</sequence>
<evidence type="ECO:0000313" key="1">
    <source>
        <dbReference type="EMBL" id="PWJ43921.1"/>
    </source>
</evidence>
<proteinExistence type="predicted"/>
<dbReference type="AlphaFoldDB" id="A0A315ZEG4"/>
<keyword evidence="2" id="KW-1185">Reference proteome</keyword>
<name>A0A315ZEG4_SEDFL</name>
<gene>
    <name evidence="1" type="ORF">BC781_101271</name>
</gene>